<proteinExistence type="inferred from homology"/>
<feature type="domain" description="UDP-glucose/GDP-mannose dehydrogenase C-terminal" evidence="11">
    <location>
        <begin position="322"/>
        <end position="429"/>
    </location>
</feature>
<dbReference type="NCBIfam" id="TIGR03026">
    <property type="entry name" value="NDP-sugDHase"/>
    <property type="match status" value="1"/>
</dbReference>
<dbReference type="PIRSF" id="PIRSF000124">
    <property type="entry name" value="UDPglc_GDPman_dh"/>
    <property type="match status" value="1"/>
</dbReference>
<evidence type="ECO:0000259" key="11">
    <source>
        <dbReference type="SMART" id="SM00984"/>
    </source>
</evidence>
<dbReference type="Pfam" id="PF00984">
    <property type="entry name" value="UDPG_MGDP_dh"/>
    <property type="match status" value="1"/>
</dbReference>
<feature type="binding site" evidence="9">
    <location>
        <position position="329"/>
    </location>
    <ligand>
        <name>substrate</name>
    </ligand>
</feature>
<keyword evidence="4 7" id="KW-0560">Oxidoreductase</keyword>
<dbReference type="SUPFAM" id="SSF51735">
    <property type="entry name" value="NAD(P)-binding Rossmann-fold domains"/>
    <property type="match status" value="1"/>
</dbReference>
<dbReference type="RefSeq" id="WP_145374267.1">
    <property type="nucleotide sequence ID" value="NZ_CP036276.1"/>
</dbReference>
<evidence type="ECO:0000256" key="4">
    <source>
        <dbReference type="ARBA" id="ARBA00023002"/>
    </source>
</evidence>
<dbReference type="Gene3D" id="3.40.50.720">
    <property type="entry name" value="NAD(P)-binding Rossmann-like Domain"/>
    <property type="match status" value="2"/>
</dbReference>
<dbReference type="Gene3D" id="1.20.5.170">
    <property type="match status" value="1"/>
</dbReference>
<feature type="binding site" evidence="10">
    <location>
        <position position="41"/>
    </location>
    <ligand>
        <name>NAD(+)</name>
        <dbReference type="ChEBI" id="CHEBI:57540"/>
    </ligand>
</feature>
<evidence type="ECO:0000256" key="2">
    <source>
        <dbReference type="ARBA" id="ARBA00006601"/>
    </source>
</evidence>
<feature type="binding site" evidence="10">
    <location>
        <position position="92"/>
    </location>
    <ligand>
        <name>NAD(+)</name>
        <dbReference type="ChEBI" id="CHEBI:57540"/>
    </ligand>
</feature>
<evidence type="ECO:0000256" key="5">
    <source>
        <dbReference type="ARBA" id="ARBA00023027"/>
    </source>
</evidence>
<dbReference type="InterPro" id="IPR014026">
    <property type="entry name" value="UDP-Glc/GDP-Man_DH_dimer"/>
</dbReference>
<comment type="pathway">
    <text evidence="1">Nucleotide-sugar biosynthesis; UDP-alpha-D-glucuronate biosynthesis; UDP-alpha-D-glucuronate from UDP-alpha-D-glucose: step 1/1.</text>
</comment>
<keyword evidence="13" id="KW-1185">Reference proteome</keyword>
<dbReference type="GO" id="GO:0000271">
    <property type="term" value="P:polysaccharide biosynthetic process"/>
    <property type="evidence" value="ECO:0007669"/>
    <property type="project" value="InterPro"/>
</dbReference>
<keyword evidence="5 7" id="KW-0520">NAD</keyword>
<feature type="binding site" evidence="10">
    <location>
        <position position="336"/>
    </location>
    <ligand>
        <name>NAD(+)</name>
        <dbReference type="ChEBI" id="CHEBI:57540"/>
    </ligand>
</feature>
<feature type="binding site" evidence="10">
    <location>
        <position position="166"/>
    </location>
    <ligand>
        <name>NAD(+)</name>
        <dbReference type="ChEBI" id="CHEBI:57540"/>
    </ligand>
</feature>
<dbReference type="EC" id="1.1.1.22" evidence="3 7"/>
<reference evidence="12 13" key="1">
    <citation type="submission" date="2019-02" db="EMBL/GenBank/DDBJ databases">
        <title>Deep-cultivation of Planctomycetes and their phenomic and genomic characterization uncovers novel biology.</title>
        <authorList>
            <person name="Wiegand S."/>
            <person name="Jogler M."/>
            <person name="Boedeker C."/>
            <person name="Pinto D."/>
            <person name="Vollmers J."/>
            <person name="Rivas-Marin E."/>
            <person name="Kohn T."/>
            <person name="Peeters S.H."/>
            <person name="Heuer A."/>
            <person name="Rast P."/>
            <person name="Oberbeckmann S."/>
            <person name="Bunk B."/>
            <person name="Jeske O."/>
            <person name="Meyerdierks A."/>
            <person name="Storesund J.E."/>
            <person name="Kallscheuer N."/>
            <person name="Luecker S."/>
            <person name="Lage O.M."/>
            <person name="Pohl T."/>
            <person name="Merkel B.J."/>
            <person name="Hornburger P."/>
            <person name="Mueller R.-W."/>
            <person name="Bruemmer F."/>
            <person name="Labrenz M."/>
            <person name="Spormann A.M."/>
            <person name="Op den Camp H."/>
            <person name="Overmann J."/>
            <person name="Amann R."/>
            <person name="Jetten M.S.M."/>
            <person name="Mascher T."/>
            <person name="Medema M.H."/>
            <person name="Devos D.P."/>
            <person name="Kaster A.-K."/>
            <person name="Ovreas L."/>
            <person name="Rohde M."/>
            <person name="Galperin M.Y."/>
            <person name="Jogler C."/>
        </authorList>
    </citation>
    <scope>NUCLEOTIDE SEQUENCE [LARGE SCALE GENOMIC DNA]</scope>
    <source>
        <strain evidence="12 13">Mal52</strain>
    </source>
</reference>
<feature type="binding site" evidence="9">
    <location>
        <begin position="163"/>
        <end position="166"/>
    </location>
    <ligand>
        <name>substrate</name>
    </ligand>
</feature>
<protein>
    <recommendedName>
        <fullName evidence="3 7">UDP-glucose 6-dehydrogenase</fullName>
        <ecNumber evidence="3 7">1.1.1.22</ecNumber>
    </recommendedName>
</protein>
<dbReference type="InterPro" id="IPR001732">
    <property type="entry name" value="UDP-Glc/GDP-Man_DH_N"/>
</dbReference>
<evidence type="ECO:0000256" key="7">
    <source>
        <dbReference type="PIRNR" id="PIRNR000124"/>
    </source>
</evidence>
<dbReference type="AlphaFoldDB" id="A0A517ZI90"/>
<dbReference type="InterPro" id="IPR028357">
    <property type="entry name" value="UDPglc_DH_bac"/>
</dbReference>
<comment type="similarity">
    <text evidence="2 7">Belongs to the UDP-glucose/GDP-mannose dehydrogenase family.</text>
</comment>
<sequence length="442" mass="47882">MTSSTPARISIFGLGYVGCVSATNLAAAGNTVIGVELVPEKVDAINSGSVPLFEPGLAELAALQVEEKRLSATADTTAGILATDISFVCVGTPSLPSEKIDLSAIEAVCRDIGKAIAQKATRHVVIIRSTVLPGTCDRCVEVIAEASGKSCPEDFAVVSNPEFLREGTALKDYEHPPFTVVGASRPEDAQIVGDLYAHIDAPLFLTDLRTAETIKYACNLFHATKVCFANEIGRICKSLEVDSHAVMEIFCADDKLNLSPYYLKPGYAFGGSCLPKDLRAIMALSREHHVALPMLERILESNRQQVELAIKTVLATGKQKIGMLGFSFKPDTDDLRESPHVALAEALIGRGKNVMIFDPHIQTSRLMGSNRKFIDEKISHVSELMVGSLDEVIESSECIVIGNKDAHYNGILDRVRDDQIVIDLVRIDKERTSADGYHGLSW</sequence>
<feature type="binding site" evidence="10">
    <location>
        <position position="130"/>
    </location>
    <ligand>
        <name>NAD(+)</name>
        <dbReference type="ChEBI" id="CHEBI:57540"/>
    </ligand>
</feature>
<dbReference type="PANTHER" id="PTHR43750:SF1">
    <property type="entry name" value="GDP-MANNOSE 6-DEHYDROGENASE"/>
    <property type="match status" value="1"/>
</dbReference>
<evidence type="ECO:0000256" key="1">
    <source>
        <dbReference type="ARBA" id="ARBA00004701"/>
    </source>
</evidence>
<evidence type="ECO:0000256" key="8">
    <source>
        <dbReference type="PIRSR" id="PIRSR500134-1"/>
    </source>
</evidence>
<dbReference type="PANTHER" id="PTHR43750">
    <property type="entry name" value="UDP-GLUCOSE 6-DEHYDROGENASE TUAD"/>
    <property type="match status" value="1"/>
</dbReference>
<dbReference type="InterPro" id="IPR008927">
    <property type="entry name" value="6-PGluconate_DH-like_C_sf"/>
</dbReference>
<evidence type="ECO:0000313" key="13">
    <source>
        <dbReference type="Proteomes" id="UP000319383"/>
    </source>
</evidence>
<dbReference type="GO" id="GO:0003979">
    <property type="term" value="F:UDP-glucose 6-dehydrogenase activity"/>
    <property type="evidence" value="ECO:0007669"/>
    <property type="project" value="UniProtKB-EC"/>
</dbReference>
<dbReference type="Pfam" id="PF03720">
    <property type="entry name" value="UDPG_MGDP_dh_C"/>
    <property type="match status" value="1"/>
</dbReference>
<dbReference type="InterPro" id="IPR036220">
    <property type="entry name" value="UDP-Glc/GDP-Man_DH_C_sf"/>
</dbReference>
<name>A0A517ZI90_9PLAN</name>
<organism evidence="12 13">
    <name type="scientific">Symmachiella dynata</name>
    <dbReference type="NCBI Taxonomy" id="2527995"/>
    <lineage>
        <taxon>Bacteria</taxon>
        <taxon>Pseudomonadati</taxon>
        <taxon>Planctomycetota</taxon>
        <taxon>Planctomycetia</taxon>
        <taxon>Planctomycetales</taxon>
        <taxon>Planctomycetaceae</taxon>
        <taxon>Symmachiella</taxon>
    </lineage>
</organism>
<gene>
    <name evidence="12" type="primary">algD</name>
    <name evidence="12" type="ORF">Mal52_06430</name>
</gene>
<dbReference type="UniPathway" id="UPA00038">
    <property type="reaction ID" value="UER00491"/>
</dbReference>
<dbReference type="PIRSF" id="PIRSF500134">
    <property type="entry name" value="UDPglc_DH_bac"/>
    <property type="match status" value="1"/>
</dbReference>
<evidence type="ECO:0000313" key="12">
    <source>
        <dbReference type="EMBL" id="QDU42188.1"/>
    </source>
</evidence>
<dbReference type="KEGG" id="sdyn:Mal52_06430"/>
<dbReference type="GO" id="GO:0051287">
    <property type="term" value="F:NAD binding"/>
    <property type="evidence" value="ECO:0007669"/>
    <property type="project" value="InterPro"/>
</dbReference>
<feature type="binding site" evidence="10">
    <location>
        <position position="276"/>
    </location>
    <ligand>
        <name>NAD(+)</name>
        <dbReference type="ChEBI" id="CHEBI:57540"/>
    </ligand>
</feature>
<feature type="binding site" evidence="9">
    <location>
        <begin position="262"/>
        <end position="266"/>
    </location>
    <ligand>
        <name>substrate</name>
    </ligand>
</feature>
<comment type="catalytic activity">
    <reaction evidence="6 7">
        <text>UDP-alpha-D-glucose + 2 NAD(+) + H2O = UDP-alpha-D-glucuronate + 2 NADH + 3 H(+)</text>
        <dbReference type="Rhea" id="RHEA:23596"/>
        <dbReference type="ChEBI" id="CHEBI:15377"/>
        <dbReference type="ChEBI" id="CHEBI:15378"/>
        <dbReference type="ChEBI" id="CHEBI:57540"/>
        <dbReference type="ChEBI" id="CHEBI:57945"/>
        <dbReference type="ChEBI" id="CHEBI:58052"/>
        <dbReference type="ChEBI" id="CHEBI:58885"/>
        <dbReference type="EC" id="1.1.1.22"/>
    </reaction>
</comment>
<feature type="binding site" evidence="9">
    <location>
        <position position="270"/>
    </location>
    <ligand>
        <name>substrate</name>
    </ligand>
</feature>
<dbReference type="InterPro" id="IPR036291">
    <property type="entry name" value="NAD(P)-bd_dom_sf"/>
</dbReference>
<dbReference type="Pfam" id="PF03721">
    <property type="entry name" value="UDPG_MGDP_dh_N"/>
    <property type="match status" value="1"/>
</dbReference>
<evidence type="ECO:0000256" key="9">
    <source>
        <dbReference type="PIRSR" id="PIRSR500134-2"/>
    </source>
</evidence>
<dbReference type="InterPro" id="IPR014027">
    <property type="entry name" value="UDP-Glc/GDP-Man_DH_C"/>
</dbReference>
<feature type="active site" description="Nucleophile" evidence="8">
    <location>
        <position position="273"/>
    </location>
</feature>
<dbReference type="SUPFAM" id="SSF48179">
    <property type="entry name" value="6-phosphogluconate dehydrogenase C-terminal domain-like"/>
    <property type="match status" value="1"/>
</dbReference>
<dbReference type="SMART" id="SM00984">
    <property type="entry name" value="UDPG_MGDP_dh_C"/>
    <property type="match status" value="1"/>
</dbReference>
<evidence type="ECO:0000256" key="6">
    <source>
        <dbReference type="ARBA" id="ARBA00047473"/>
    </source>
</evidence>
<dbReference type="EMBL" id="CP036276">
    <property type="protein sequence ID" value="QDU42188.1"/>
    <property type="molecule type" value="Genomic_DNA"/>
</dbReference>
<dbReference type="GO" id="GO:0006065">
    <property type="term" value="P:UDP-glucuronate biosynthetic process"/>
    <property type="evidence" value="ECO:0007669"/>
    <property type="project" value="UniProtKB-UniPathway"/>
</dbReference>
<dbReference type="Proteomes" id="UP000319383">
    <property type="component" value="Chromosome"/>
</dbReference>
<feature type="binding site" evidence="9">
    <location>
        <position position="215"/>
    </location>
    <ligand>
        <name>substrate</name>
    </ligand>
</feature>
<dbReference type="SUPFAM" id="SSF52413">
    <property type="entry name" value="UDP-glucose/GDP-mannose dehydrogenase C-terminal domain"/>
    <property type="match status" value="1"/>
</dbReference>
<evidence type="ECO:0000256" key="10">
    <source>
        <dbReference type="PIRSR" id="PIRSR500134-3"/>
    </source>
</evidence>
<accession>A0A517ZI90</accession>
<dbReference type="InterPro" id="IPR017476">
    <property type="entry name" value="UDP-Glc/GDP-Man"/>
</dbReference>
<evidence type="ECO:0000256" key="3">
    <source>
        <dbReference type="ARBA" id="ARBA00012954"/>
    </source>
</evidence>